<dbReference type="InterPro" id="IPR013087">
    <property type="entry name" value="Znf_C2H2_type"/>
</dbReference>
<dbReference type="Proteomes" id="UP000694845">
    <property type="component" value="Unplaced"/>
</dbReference>
<dbReference type="PROSITE" id="PS00028">
    <property type="entry name" value="ZINC_FINGER_C2H2_1"/>
    <property type="match status" value="2"/>
</dbReference>
<dbReference type="PANTHER" id="PTHR21354:SF0">
    <property type="entry name" value="ZINC FINGER PROTEIN 511"/>
    <property type="match status" value="1"/>
</dbReference>
<keyword evidence="1" id="KW-0479">Metal-binding</keyword>
<dbReference type="PANTHER" id="PTHR21354">
    <property type="entry name" value="ZINC FINGER PROTEIN 511"/>
    <property type="match status" value="1"/>
</dbReference>
<feature type="domain" description="C2H2-type" evidence="3">
    <location>
        <begin position="84"/>
        <end position="109"/>
    </location>
</feature>
<dbReference type="RefSeq" id="XP_022093037.1">
    <property type="nucleotide sequence ID" value="XM_022237345.1"/>
</dbReference>
<dbReference type="PROSITE" id="PS50157">
    <property type="entry name" value="ZINC_FINGER_C2H2_2"/>
    <property type="match status" value="1"/>
</dbReference>
<feature type="region of interest" description="Disordered" evidence="2">
    <location>
        <begin position="247"/>
        <end position="324"/>
    </location>
</feature>
<evidence type="ECO:0000256" key="1">
    <source>
        <dbReference type="PROSITE-ProRule" id="PRU00042"/>
    </source>
</evidence>
<keyword evidence="1" id="KW-0863">Zinc-finger</keyword>
<reference evidence="5" key="1">
    <citation type="submission" date="2025-08" db="UniProtKB">
        <authorList>
            <consortium name="RefSeq"/>
        </authorList>
    </citation>
    <scope>IDENTIFICATION</scope>
</reference>
<protein>
    <submittedName>
        <fullName evidence="5">Zinc finger protein 511-like isoform X1</fullName>
    </submittedName>
</protein>
<dbReference type="AlphaFoldDB" id="A0A8B7YK90"/>
<feature type="compositionally biased region" description="Basic residues" evidence="2">
    <location>
        <begin position="260"/>
        <end position="282"/>
    </location>
</feature>
<name>A0A8B7YK90_ACAPL</name>
<dbReference type="GO" id="GO:0008270">
    <property type="term" value="F:zinc ion binding"/>
    <property type="evidence" value="ECO:0007669"/>
    <property type="project" value="UniProtKB-KW"/>
</dbReference>
<dbReference type="GeneID" id="110980548"/>
<feature type="compositionally biased region" description="Basic and acidic residues" evidence="2">
    <location>
        <begin position="298"/>
        <end position="312"/>
    </location>
</feature>
<dbReference type="KEGG" id="aplc:110980548"/>
<evidence type="ECO:0000256" key="2">
    <source>
        <dbReference type="SAM" id="MobiDB-lite"/>
    </source>
</evidence>
<keyword evidence="1" id="KW-0862">Zinc</keyword>
<evidence type="ECO:0000313" key="5">
    <source>
        <dbReference type="RefSeq" id="XP_022093037.1"/>
    </source>
</evidence>
<dbReference type="SMART" id="SM00355">
    <property type="entry name" value="ZnF_C2H2"/>
    <property type="match status" value="3"/>
</dbReference>
<keyword evidence="4" id="KW-1185">Reference proteome</keyword>
<accession>A0A8B7YK90</accession>
<dbReference type="OrthoDB" id="18440at2759"/>
<dbReference type="InterPro" id="IPR039258">
    <property type="entry name" value="ZNF511"/>
</dbReference>
<gene>
    <name evidence="5" type="primary">LOC110980548</name>
</gene>
<evidence type="ECO:0000313" key="4">
    <source>
        <dbReference type="Proteomes" id="UP000694845"/>
    </source>
</evidence>
<organism evidence="4 5">
    <name type="scientific">Acanthaster planci</name>
    <name type="common">Crown-of-thorns starfish</name>
    <dbReference type="NCBI Taxonomy" id="133434"/>
    <lineage>
        <taxon>Eukaryota</taxon>
        <taxon>Metazoa</taxon>
        <taxon>Echinodermata</taxon>
        <taxon>Eleutherozoa</taxon>
        <taxon>Asterozoa</taxon>
        <taxon>Asteroidea</taxon>
        <taxon>Valvatacea</taxon>
        <taxon>Valvatida</taxon>
        <taxon>Acanthasteridae</taxon>
        <taxon>Acanthaster</taxon>
    </lineage>
</organism>
<sequence length="324" mass="37261">MPGPTSGPVKLYGNVQGAMESDRLVQSEPMQSGRRSWSYVPRRRRILPEDTFFQDGNLELSLAHKQMPIEDTEQDDYLTRHEDFKCHVIGCGQSFTTVLSYEVHYNGAHRNICHDCRRSYPSNHLLDIHVLESHDSLFEVMATKQPMYQCLVESCREKFADAQHRREHLIKDHHYPADFRFQKGIAKPRSPGKPRQTGEEAMETEAPVDGDTHCDTVPATHSDRPKTTCVEHQAPVENRQRRVPVNISFGRGGTRSFQRTGHHKHQSKSKKHSGHTYKQKCHTPKEEPMEEQLGEAGGKSERDFMNTEREGTEQEPMNINDEYS</sequence>
<evidence type="ECO:0000259" key="3">
    <source>
        <dbReference type="PROSITE" id="PS50157"/>
    </source>
</evidence>
<proteinExistence type="predicted"/>
<feature type="region of interest" description="Disordered" evidence="2">
    <location>
        <begin position="183"/>
        <end position="213"/>
    </location>
</feature>